<evidence type="ECO:0000313" key="1">
    <source>
        <dbReference type="EMBL" id="EMN88144.1"/>
    </source>
</evidence>
<sequence length="48" mass="5625">MLEFDLKSKNEIKLKSIKEFKMSNPNGPMNSPFESTLFQKGDILKKYE</sequence>
<dbReference type="EMBL" id="AHNU02000086">
    <property type="protein sequence ID" value="EMN88144.1"/>
    <property type="molecule type" value="Genomic_DNA"/>
</dbReference>
<dbReference type="AlphaFoldDB" id="M6PYL0"/>
<protein>
    <submittedName>
        <fullName evidence="1">Uncharacterized protein</fullName>
    </submittedName>
</protein>
<keyword evidence="2" id="KW-1185">Reference proteome</keyword>
<accession>M6PYL0</accession>
<gene>
    <name evidence="1" type="ORF">LEP1GSC108_0443</name>
</gene>
<organism evidence="1 2">
    <name type="scientific">Leptospira weilii str. UI 13098</name>
    <dbReference type="NCBI Taxonomy" id="1088542"/>
    <lineage>
        <taxon>Bacteria</taxon>
        <taxon>Pseudomonadati</taxon>
        <taxon>Spirochaetota</taxon>
        <taxon>Spirochaetia</taxon>
        <taxon>Leptospirales</taxon>
        <taxon>Leptospiraceae</taxon>
        <taxon>Leptospira</taxon>
    </lineage>
</organism>
<comment type="caution">
    <text evidence="1">The sequence shown here is derived from an EMBL/GenBank/DDBJ whole genome shotgun (WGS) entry which is preliminary data.</text>
</comment>
<dbReference type="Proteomes" id="UP000012118">
    <property type="component" value="Unassembled WGS sequence"/>
</dbReference>
<proteinExistence type="predicted"/>
<name>M6PYL0_9LEPT</name>
<evidence type="ECO:0000313" key="2">
    <source>
        <dbReference type="Proteomes" id="UP000012118"/>
    </source>
</evidence>
<reference evidence="1 2" key="1">
    <citation type="submission" date="2013-01" db="EMBL/GenBank/DDBJ databases">
        <authorList>
            <person name="Harkins D.M."/>
            <person name="Durkin A.S."/>
            <person name="Brinkac L.M."/>
            <person name="Haft D.H."/>
            <person name="Selengut J.D."/>
            <person name="Sanka R."/>
            <person name="DePew J."/>
            <person name="Purushe J."/>
            <person name="Chanthongthip A."/>
            <person name="Lattana O."/>
            <person name="Phetsouvanh R."/>
            <person name="Newton P.N."/>
            <person name="Vinetz J.M."/>
            <person name="Sutton G.G."/>
            <person name="Nierman W.C."/>
            <person name="Fouts D.E."/>
        </authorList>
    </citation>
    <scope>NUCLEOTIDE SEQUENCE [LARGE SCALE GENOMIC DNA]</scope>
    <source>
        <strain evidence="1 2">UI 13098</strain>
    </source>
</reference>